<keyword evidence="4" id="KW-0378">Hydrolase</keyword>
<proteinExistence type="predicted"/>
<organism evidence="9 10">
    <name type="scientific">Rubritalea profundi</name>
    <dbReference type="NCBI Taxonomy" id="1658618"/>
    <lineage>
        <taxon>Bacteria</taxon>
        <taxon>Pseudomonadati</taxon>
        <taxon>Verrucomicrobiota</taxon>
        <taxon>Verrucomicrobiia</taxon>
        <taxon>Verrucomicrobiales</taxon>
        <taxon>Rubritaleaceae</taxon>
        <taxon>Rubritalea</taxon>
    </lineage>
</organism>
<sequence length="620" mass="69098">MKLSSVFAGLATMALATASVLSSDALYPPKENRKPSPGNTSYFIDPIKGDDKQSGLKQNLAWRSFSRINQLVLAPGDQVKITAPGSFDQTLMIVGSGTADSPVEVSFASGRYDFHTKNLCRRKFNISNTNASPEADKLIAIFLQDTKHINVAGPGADIICRGKMMEVCIDRCENVTVSGLSFDYQHPTVTEYKIVVVGDGYVDLQIHKDSQYAIDGGKLTWKGEGWSFVGGLGQELNLETNEVRRRRDPLNGLTMKELKPFLVRASGKHKMKAGHIYQIREPFRDYAAVFTRRSKDITWKDVHFRFLHGMGLVNQFSENLTFDGVKIAPDPASGRTTAAWADGIQVSGCKGKLLVKDCVFSGAHDDAINIHGTHLRLTEKVSDRQIKVKFIHNQTYGFMAFNAGDDVEFIRWDSLKPYSANKVKDAKLLNPKEMLLTLEKPFPADFKEKDVLENVTWTPEVEIRGCIISRIPTRGFLITTRRKVLVEDNTFNVTHMSAILLEDDARGWFESGCVRDMTIRNNRFIRCAEPVVNINPQNGKPNNAVHQNIRIEGNHFVLRGKTSVKGHSSTGLTVTGNTTYSEPIGDDASSIKIIDCEDVKISNNRYLPLQQWTEKTGGAY</sequence>
<reference evidence="9 10" key="1">
    <citation type="submission" date="2016-12" db="EMBL/GenBank/DDBJ databases">
        <title>Study of bacterial adaptation to deep sea.</title>
        <authorList>
            <person name="Song J."/>
            <person name="Yoshizawa S."/>
            <person name="Kogure K."/>
        </authorList>
    </citation>
    <scope>NUCLEOTIDE SEQUENCE [LARGE SCALE GENOMIC DNA]</scope>
    <source>
        <strain evidence="9 10">SAORIC-165</strain>
    </source>
</reference>
<feature type="domain" description="Right handed beta helix" evidence="7">
    <location>
        <begin position="460"/>
        <end position="578"/>
    </location>
</feature>
<dbReference type="InterPro" id="IPR012334">
    <property type="entry name" value="Pectin_lyas_fold"/>
</dbReference>
<feature type="domain" description="GLAA-B beta-barrel" evidence="8">
    <location>
        <begin position="385"/>
        <end position="452"/>
    </location>
</feature>
<comment type="catalytic activity">
    <reaction evidence="2">
        <text>Hydrolysis of terminal, non-reducing branched (1-&gt;3)-alpha-D-galactosidic residues, producing free D-galactose.</text>
        <dbReference type="EC" id="3.2.1.n1"/>
    </reaction>
</comment>
<dbReference type="GO" id="GO:0004557">
    <property type="term" value="F:alpha-galactosidase activity"/>
    <property type="evidence" value="ECO:0007669"/>
    <property type="project" value="UniProtKB-EC"/>
</dbReference>
<dbReference type="RefSeq" id="WP_105043969.1">
    <property type="nucleotide sequence ID" value="NZ_MQWA01000001.1"/>
</dbReference>
<evidence type="ECO:0000256" key="5">
    <source>
        <dbReference type="ARBA" id="ARBA00023295"/>
    </source>
</evidence>
<dbReference type="OrthoDB" id="9807299at2"/>
<evidence type="ECO:0000256" key="2">
    <source>
        <dbReference type="ARBA" id="ARBA00001271"/>
    </source>
</evidence>
<evidence type="ECO:0000256" key="6">
    <source>
        <dbReference type="SAM" id="SignalP"/>
    </source>
</evidence>
<gene>
    <name evidence="9" type="ORF">BSZ32_13875</name>
</gene>
<name>A0A2S7U4W0_9BACT</name>
<dbReference type="SUPFAM" id="SSF51126">
    <property type="entry name" value="Pectin lyase-like"/>
    <property type="match status" value="1"/>
</dbReference>
<feature type="signal peptide" evidence="6">
    <location>
        <begin position="1"/>
        <end position="18"/>
    </location>
</feature>
<evidence type="ECO:0000256" key="1">
    <source>
        <dbReference type="ARBA" id="ARBA00001255"/>
    </source>
</evidence>
<dbReference type="Proteomes" id="UP000239907">
    <property type="component" value="Unassembled WGS sequence"/>
</dbReference>
<evidence type="ECO:0000259" key="7">
    <source>
        <dbReference type="Pfam" id="PF13229"/>
    </source>
</evidence>
<dbReference type="Pfam" id="PF23764">
    <property type="entry name" value="Beta-barrel_GLAA-B_II"/>
    <property type="match status" value="1"/>
</dbReference>
<keyword evidence="10" id="KW-1185">Reference proteome</keyword>
<accession>A0A2S7U4W0</accession>
<evidence type="ECO:0000313" key="9">
    <source>
        <dbReference type="EMBL" id="PQJ29471.1"/>
    </source>
</evidence>
<comment type="caution">
    <text evidence="9">The sequence shown here is derived from an EMBL/GenBank/DDBJ whole genome shotgun (WGS) entry which is preliminary data.</text>
</comment>
<comment type="catalytic activity">
    <reaction evidence="1">
        <text>Hydrolysis of terminal, non-reducing alpha-D-galactose residues in alpha-D-galactosides, including galactose oligosaccharides, galactomannans and galactolipids.</text>
        <dbReference type="EC" id="3.2.1.22"/>
    </reaction>
</comment>
<keyword evidence="3" id="KW-0677">Repeat</keyword>
<dbReference type="InterPro" id="IPR039448">
    <property type="entry name" value="Beta_helix"/>
</dbReference>
<evidence type="ECO:0000313" key="10">
    <source>
        <dbReference type="Proteomes" id="UP000239907"/>
    </source>
</evidence>
<dbReference type="InterPro" id="IPR056441">
    <property type="entry name" value="Beta-barrel_GLAA-B_II"/>
</dbReference>
<evidence type="ECO:0000256" key="4">
    <source>
        <dbReference type="ARBA" id="ARBA00022801"/>
    </source>
</evidence>
<keyword evidence="5" id="KW-0326">Glycosidase</keyword>
<protein>
    <submittedName>
        <fullName evidence="9">Uncharacterized protein</fullName>
    </submittedName>
</protein>
<dbReference type="Pfam" id="PF13229">
    <property type="entry name" value="Beta_helix"/>
    <property type="match status" value="1"/>
</dbReference>
<dbReference type="Gene3D" id="2.160.20.10">
    <property type="entry name" value="Single-stranded right-handed beta-helix, Pectin lyase-like"/>
    <property type="match status" value="3"/>
</dbReference>
<dbReference type="EMBL" id="MQWA01000001">
    <property type="protein sequence ID" value="PQJ29471.1"/>
    <property type="molecule type" value="Genomic_DNA"/>
</dbReference>
<dbReference type="AlphaFoldDB" id="A0A2S7U4W0"/>
<evidence type="ECO:0000259" key="8">
    <source>
        <dbReference type="Pfam" id="PF23764"/>
    </source>
</evidence>
<feature type="chain" id="PRO_5015660202" evidence="6">
    <location>
        <begin position="19"/>
        <end position="620"/>
    </location>
</feature>
<dbReference type="InterPro" id="IPR011050">
    <property type="entry name" value="Pectin_lyase_fold/virulence"/>
</dbReference>
<keyword evidence="6" id="KW-0732">Signal</keyword>
<evidence type="ECO:0000256" key="3">
    <source>
        <dbReference type="ARBA" id="ARBA00022737"/>
    </source>
</evidence>